<sequence length="69" mass="7806">MESNVEKETRPATLRDALFGEEVEDKDNLSGGNKFWEKSDDALTAAIFNSHSERLRIKMGLLEKMAQCC</sequence>
<dbReference type="AlphaFoldDB" id="A0AAD5RJE9"/>
<dbReference type="Proteomes" id="UP001201980">
    <property type="component" value="Unassembled WGS sequence"/>
</dbReference>
<evidence type="ECO:0000313" key="2">
    <source>
        <dbReference type="Proteomes" id="UP001201980"/>
    </source>
</evidence>
<proteinExistence type="predicted"/>
<organism evidence="1 2">
    <name type="scientific">Zalerion maritima</name>
    <dbReference type="NCBI Taxonomy" id="339359"/>
    <lineage>
        <taxon>Eukaryota</taxon>
        <taxon>Fungi</taxon>
        <taxon>Dikarya</taxon>
        <taxon>Ascomycota</taxon>
        <taxon>Pezizomycotina</taxon>
        <taxon>Sordariomycetes</taxon>
        <taxon>Lulworthiomycetidae</taxon>
        <taxon>Lulworthiales</taxon>
        <taxon>Lulworthiaceae</taxon>
        <taxon>Zalerion</taxon>
    </lineage>
</organism>
<name>A0AAD5RJE9_9PEZI</name>
<evidence type="ECO:0000313" key="1">
    <source>
        <dbReference type="EMBL" id="KAJ2895059.1"/>
    </source>
</evidence>
<reference evidence="1" key="1">
    <citation type="submission" date="2022-07" db="EMBL/GenBank/DDBJ databases">
        <title>Draft genome sequence of Zalerion maritima ATCC 34329, a (micro)plastics degrading marine fungus.</title>
        <authorList>
            <person name="Paco A."/>
            <person name="Goncalves M.F.M."/>
            <person name="Rocha-Santos T.A.P."/>
            <person name="Alves A."/>
        </authorList>
    </citation>
    <scope>NUCLEOTIDE SEQUENCE</scope>
    <source>
        <strain evidence="1">ATCC 34329</strain>
    </source>
</reference>
<keyword evidence="2" id="KW-1185">Reference proteome</keyword>
<dbReference type="EMBL" id="JAKWBI020000432">
    <property type="protein sequence ID" value="KAJ2895059.1"/>
    <property type="molecule type" value="Genomic_DNA"/>
</dbReference>
<protein>
    <submittedName>
        <fullName evidence="1">DUF3435 domain protein</fullName>
    </submittedName>
</protein>
<gene>
    <name evidence="1" type="ORF">MKZ38_006966</name>
</gene>
<comment type="caution">
    <text evidence="1">The sequence shown here is derived from an EMBL/GenBank/DDBJ whole genome shotgun (WGS) entry which is preliminary data.</text>
</comment>
<accession>A0AAD5RJE9</accession>